<dbReference type="AlphaFoldDB" id="A0A8H6T743"/>
<dbReference type="EMBL" id="JACAZF010000002">
    <property type="protein sequence ID" value="KAF7312156.1"/>
    <property type="molecule type" value="Genomic_DNA"/>
</dbReference>
<sequence>MTSKMSHTQPPSLFLPSLRNLAAISPSDVSRGITYLRSLYTPRIRGSKILGRITPDGSTISWPSSSPEDLDALVGDEFERGYSIRWLTYLAHNATQIQASAEEIAVIIDSAAAVLANCGGPASAGVLIRTIVFPASGIEVTLQDIPLDNGMASVGAQTWGGAFVLAEMIATHPEEFQLHKKSQSTLRVLELGSGTGLVGITVAKIANHLDLPTRVVCTDAYPPALHNLATNISANFDNISGTLSVESLALDWSIMANKPLTALFPPPLDIAFDIILGADIIYEAEHALWIRKVLTRFLRRNGLFHLLVPLRPTHAAESGTIEMVFIADGQGPEILSKETILCAPEKPSEEEIVYAYYRIGWQ</sequence>
<evidence type="ECO:0000313" key="2">
    <source>
        <dbReference type="Proteomes" id="UP000636479"/>
    </source>
</evidence>
<dbReference type="GO" id="GO:0008757">
    <property type="term" value="F:S-adenosylmethionine-dependent methyltransferase activity"/>
    <property type="evidence" value="ECO:0007669"/>
    <property type="project" value="UniProtKB-ARBA"/>
</dbReference>
<dbReference type="Proteomes" id="UP000636479">
    <property type="component" value="Unassembled WGS sequence"/>
</dbReference>
<dbReference type="Pfam" id="PF10294">
    <property type="entry name" value="Methyltransf_16"/>
    <property type="match status" value="1"/>
</dbReference>
<dbReference type="SUPFAM" id="SSF53335">
    <property type="entry name" value="S-adenosyl-L-methionine-dependent methyltransferases"/>
    <property type="match status" value="1"/>
</dbReference>
<dbReference type="RefSeq" id="XP_037224264.1">
    <property type="nucleotide sequence ID" value="XM_037359169.1"/>
</dbReference>
<accession>A0A8H6T743</accession>
<reference evidence="1" key="1">
    <citation type="submission" date="2020-05" db="EMBL/GenBank/DDBJ databases">
        <title>Mycena genomes resolve the evolution of fungal bioluminescence.</title>
        <authorList>
            <person name="Tsai I.J."/>
        </authorList>
    </citation>
    <scope>NUCLEOTIDE SEQUENCE</scope>
    <source>
        <strain evidence="1">171206Taipei</strain>
    </source>
</reference>
<comment type="caution">
    <text evidence="1">The sequence shown here is derived from an EMBL/GenBank/DDBJ whole genome shotgun (WGS) entry which is preliminary data.</text>
</comment>
<dbReference type="PANTHER" id="PTHR14614">
    <property type="entry name" value="HEPATOCELLULAR CARCINOMA-ASSOCIATED ANTIGEN"/>
    <property type="match status" value="1"/>
</dbReference>
<keyword evidence="2" id="KW-1185">Reference proteome</keyword>
<dbReference type="OrthoDB" id="433955at2759"/>
<dbReference type="InterPro" id="IPR029063">
    <property type="entry name" value="SAM-dependent_MTases_sf"/>
</dbReference>
<gene>
    <name evidence="1" type="ORF">MIND_00228200</name>
</gene>
<name>A0A8H6T743_9AGAR</name>
<organism evidence="1 2">
    <name type="scientific">Mycena indigotica</name>
    <dbReference type="NCBI Taxonomy" id="2126181"/>
    <lineage>
        <taxon>Eukaryota</taxon>
        <taxon>Fungi</taxon>
        <taxon>Dikarya</taxon>
        <taxon>Basidiomycota</taxon>
        <taxon>Agaricomycotina</taxon>
        <taxon>Agaricomycetes</taxon>
        <taxon>Agaricomycetidae</taxon>
        <taxon>Agaricales</taxon>
        <taxon>Marasmiineae</taxon>
        <taxon>Mycenaceae</taxon>
        <taxon>Mycena</taxon>
    </lineage>
</organism>
<proteinExistence type="predicted"/>
<dbReference type="InterPro" id="IPR019410">
    <property type="entry name" value="Methyltransf_16"/>
</dbReference>
<dbReference type="Gene3D" id="3.40.50.150">
    <property type="entry name" value="Vaccinia Virus protein VP39"/>
    <property type="match status" value="1"/>
</dbReference>
<dbReference type="GeneID" id="59341685"/>
<protein>
    <submittedName>
        <fullName evidence="1">Uncharacterized protein</fullName>
    </submittedName>
</protein>
<dbReference type="PANTHER" id="PTHR14614:SF147">
    <property type="entry name" value="S-ADENOSYLMETHIONINE-DEPENDENT METHYLTRANSFERASE OF THE SEVEN BETA-STRAND FAMILY"/>
    <property type="match status" value="1"/>
</dbReference>
<evidence type="ECO:0000313" key="1">
    <source>
        <dbReference type="EMBL" id="KAF7312156.1"/>
    </source>
</evidence>